<evidence type="ECO:0000313" key="3">
    <source>
        <dbReference type="Proteomes" id="UP000002009"/>
    </source>
</evidence>
<evidence type="ECO:0000256" key="1">
    <source>
        <dbReference type="SAM" id="MobiDB-lite"/>
    </source>
</evidence>
<dbReference type="InParanoid" id="C1EHQ7"/>
<accession>C1EHQ7</accession>
<dbReference type="KEGG" id="mis:MICPUN_109528"/>
<evidence type="ECO:0000313" key="2">
    <source>
        <dbReference type="EMBL" id="ACO67726.1"/>
    </source>
</evidence>
<feature type="region of interest" description="Disordered" evidence="1">
    <location>
        <begin position="114"/>
        <end position="137"/>
    </location>
</feature>
<dbReference type="Proteomes" id="UP000002009">
    <property type="component" value="Chromosome 15"/>
</dbReference>
<sequence>MFAIASALTIRPAVKVTARKAVKVSAFYDPDQYDHDANSGRGSGFVATQARPTAKAASVSYAAKPTRVTRGADGVVYDPDQFDADANVRSNAVAYKPAGGAMRAPAAAYASVGAKPSRVTRGKDGVIYDPDQYDPNP</sequence>
<dbReference type="GeneID" id="8249399"/>
<reference evidence="2 3" key="1">
    <citation type="journal article" date="2009" name="Science">
        <title>Green evolution and dynamic adaptations revealed by genomes of the marine picoeukaryotes Micromonas.</title>
        <authorList>
            <person name="Worden A.Z."/>
            <person name="Lee J.H."/>
            <person name="Mock T."/>
            <person name="Rouze P."/>
            <person name="Simmons M.P."/>
            <person name="Aerts A.L."/>
            <person name="Allen A.E."/>
            <person name="Cuvelier M.L."/>
            <person name="Derelle E."/>
            <person name="Everett M.V."/>
            <person name="Foulon E."/>
            <person name="Grimwood J."/>
            <person name="Gundlach H."/>
            <person name="Henrissat B."/>
            <person name="Napoli C."/>
            <person name="McDonald S.M."/>
            <person name="Parker M.S."/>
            <person name="Rombauts S."/>
            <person name="Salamov A."/>
            <person name="Von Dassow P."/>
            <person name="Badger J.H."/>
            <person name="Coutinho P.M."/>
            <person name="Demir E."/>
            <person name="Dubchak I."/>
            <person name="Gentemann C."/>
            <person name="Eikrem W."/>
            <person name="Gready J.E."/>
            <person name="John U."/>
            <person name="Lanier W."/>
            <person name="Lindquist E.A."/>
            <person name="Lucas S."/>
            <person name="Mayer K.F."/>
            <person name="Moreau H."/>
            <person name="Not F."/>
            <person name="Otillar R."/>
            <person name="Panaud O."/>
            <person name="Pangilinan J."/>
            <person name="Paulsen I."/>
            <person name="Piegu B."/>
            <person name="Poliakov A."/>
            <person name="Robbens S."/>
            <person name="Schmutz J."/>
            <person name="Toulza E."/>
            <person name="Wyss T."/>
            <person name="Zelensky A."/>
            <person name="Zhou K."/>
            <person name="Armbrust E.V."/>
            <person name="Bhattacharya D."/>
            <person name="Goodenough U.W."/>
            <person name="Van de Peer Y."/>
            <person name="Grigoriev I.V."/>
        </authorList>
    </citation>
    <scope>NUCLEOTIDE SEQUENCE [LARGE SCALE GENOMIC DNA]</scope>
    <source>
        <strain evidence="3">RCC299 / NOUM17</strain>
    </source>
</reference>
<protein>
    <submittedName>
        <fullName evidence="2">Uncharacterized protein</fullName>
    </submittedName>
</protein>
<keyword evidence="3" id="KW-1185">Reference proteome</keyword>
<proteinExistence type="predicted"/>
<dbReference type="EMBL" id="CP001333">
    <property type="protein sequence ID" value="ACO67726.1"/>
    <property type="molecule type" value="Genomic_DNA"/>
</dbReference>
<name>C1EHQ7_MICCC</name>
<dbReference type="RefSeq" id="XP_002506468.1">
    <property type="nucleotide sequence ID" value="XM_002506422.1"/>
</dbReference>
<organism evidence="2 3">
    <name type="scientific">Micromonas commoda (strain RCC299 / NOUM17 / CCMP2709)</name>
    <name type="common">Picoplanktonic green alga</name>
    <dbReference type="NCBI Taxonomy" id="296587"/>
    <lineage>
        <taxon>Eukaryota</taxon>
        <taxon>Viridiplantae</taxon>
        <taxon>Chlorophyta</taxon>
        <taxon>Mamiellophyceae</taxon>
        <taxon>Mamiellales</taxon>
        <taxon>Mamiellaceae</taxon>
        <taxon>Micromonas</taxon>
    </lineage>
</organism>
<dbReference type="AlphaFoldDB" id="C1EHQ7"/>
<gene>
    <name evidence="2" type="ORF">MICPUN_109528</name>
</gene>